<evidence type="ECO:0000256" key="8">
    <source>
        <dbReference type="SAM" id="Phobius"/>
    </source>
</evidence>
<accession>A0A450SR73</accession>
<dbReference type="GO" id="GO:0051539">
    <property type="term" value="F:4 iron, 4 sulfur cluster binding"/>
    <property type="evidence" value="ECO:0007669"/>
    <property type="project" value="UniProtKB-KW"/>
</dbReference>
<keyword evidence="5" id="KW-0408">Iron</keyword>
<keyword evidence="8" id="KW-0812">Transmembrane</keyword>
<dbReference type="EMBL" id="CAADEY010000053">
    <property type="protein sequence ID" value="VFJ56388.1"/>
    <property type="molecule type" value="Genomic_DNA"/>
</dbReference>
<reference evidence="10" key="1">
    <citation type="submission" date="2019-02" db="EMBL/GenBank/DDBJ databases">
        <authorList>
            <person name="Gruber-Vodicka R. H."/>
            <person name="Seah K. B. B."/>
        </authorList>
    </citation>
    <scope>NUCLEOTIDE SEQUENCE</scope>
    <source>
        <strain evidence="10">BECK_DK161</strain>
    </source>
</reference>
<gene>
    <name evidence="10" type="ORF">BECKDK2373C_GA0170839_105316</name>
</gene>
<keyword evidence="8" id="KW-1133">Transmembrane helix</keyword>
<feature type="domain" description="4Fe-4S ferredoxin-type" evidence="9">
    <location>
        <begin position="281"/>
        <end position="311"/>
    </location>
</feature>
<keyword evidence="1" id="KW-0813">Transport</keyword>
<dbReference type="InterPro" id="IPR017900">
    <property type="entry name" value="4Fe4S_Fe_S_CS"/>
</dbReference>
<evidence type="ECO:0000256" key="3">
    <source>
        <dbReference type="ARBA" id="ARBA00022723"/>
    </source>
</evidence>
<protein>
    <submittedName>
        <fullName evidence="10">4Fe-4S binding domain-containing protein</fullName>
    </submittedName>
</protein>
<evidence type="ECO:0000256" key="6">
    <source>
        <dbReference type="ARBA" id="ARBA00023014"/>
    </source>
</evidence>
<feature type="transmembrane region" description="Helical" evidence="8">
    <location>
        <begin position="86"/>
        <end position="104"/>
    </location>
</feature>
<dbReference type="InterPro" id="IPR017896">
    <property type="entry name" value="4Fe4S_Fe-S-bd"/>
</dbReference>
<feature type="transmembrane region" description="Helical" evidence="8">
    <location>
        <begin position="16"/>
        <end position="37"/>
    </location>
</feature>
<evidence type="ECO:0000256" key="4">
    <source>
        <dbReference type="ARBA" id="ARBA00022982"/>
    </source>
</evidence>
<evidence type="ECO:0000256" key="5">
    <source>
        <dbReference type="ARBA" id="ARBA00023004"/>
    </source>
</evidence>
<proteinExistence type="predicted"/>
<dbReference type="GO" id="GO:0046872">
    <property type="term" value="F:metal ion binding"/>
    <property type="evidence" value="ECO:0007669"/>
    <property type="project" value="UniProtKB-KW"/>
</dbReference>
<feature type="transmembrane region" description="Helical" evidence="8">
    <location>
        <begin position="207"/>
        <end position="227"/>
    </location>
</feature>
<dbReference type="Pfam" id="PF13187">
    <property type="entry name" value="Fer4_9"/>
    <property type="match status" value="1"/>
</dbReference>
<dbReference type="PANTHER" id="PTHR30176">
    <property type="entry name" value="FERREDOXIN-TYPE PROTEIN NAPH"/>
    <property type="match status" value="1"/>
</dbReference>
<dbReference type="SUPFAM" id="SSF54862">
    <property type="entry name" value="4Fe-4S ferredoxins"/>
    <property type="match status" value="1"/>
</dbReference>
<organism evidence="10">
    <name type="scientific">Candidatus Kentrum sp. DK</name>
    <dbReference type="NCBI Taxonomy" id="2126562"/>
    <lineage>
        <taxon>Bacteria</taxon>
        <taxon>Pseudomonadati</taxon>
        <taxon>Pseudomonadota</taxon>
        <taxon>Gammaproteobacteria</taxon>
        <taxon>Candidatus Kentrum</taxon>
    </lineage>
</organism>
<dbReference type="Pfam" id="PF12801">
    <property type="entry name" value="Fer4_5"/>
    <property type="match status" value="2"/>
</dbReference>
<evidence type="ECO:0000256" key="2">
    <source>
        <dbReference type="ARBA" id="ARBA00022485"/>
    </source>
</evidence>
<dbReference type="InterPro" id="IPR051684">
    <property type="entry name" value="Electron_Trans/Redox"/>
</dbReference>
<dbReference type="PANTHER" id="PTHR30176:SF3">
    <property type="entry name" value="FERREDOXIN-TYPE PROTEIN NAPH"/>
    <property type="match status" value="1"/>
</dbReference>
<evidence type="ECO:0000259" key="9">
    <source>
        <dbReference type="PROSITE" id="PS51379"/>
    </source>
</evidence>
<keyword evidence="3" id="KW-0479">Metal-binding</keyword>
<dbReference type="PROSITE" id="PS00198">
    <property type="entry name" value="4FE4S_FER_1"/>
    <property type="match status" value="1"/>
</dbReference>
<sequence>MNIPTKVPTLGKLRSVVQILSFVFLVYGGLAIGHYAAEKISGALPVLSCAYDRHNGGYCVLIPTQHQLHHRVGEALVRMQQFSFDILIPLLFTFLSFYLFFVFLNKAFCGWICPLGTFQEMLYKAGRRLGLKKVHGLTPDRTRLVRPVKWLLLTFLVFLLPLLAGLGVTPHATGDAYCQICPSRLLTTLATGDLEQLTINQTGVTDMIFSAIRALLFGIVVVLALAVRQPFCRICPLLAFNALFRRLSPMRLVKRAHDKCEQCGICHRACPMDIHEIQQKSGPRAFHEDCTLCGRCAEYCPEDGVIQIKFGPLTLFRSSRDYYKRRIRGEKPDGEYPTVKTQPIPSGKERA</sequence>
<keyword evidence="8" id="KW-0472">Membrane</keyword>
<dbReference type="AlphaFoldDB" id="A0A450SR73"/>
<evidence type="ECO:0000256" key="1">
    <source>
        <dbReference type="ARBA" id="ARBA00022448"/>
    </source>
</evidence>
<keyword evidence="6" id="KW-0411">Iron-sulfur</keyword>
<feature type="domain" description="4Fe-4S ferredoxin-type" evidence="9">
    <location>
        <begin position="251"/>
        <end position="280"/>
    </location>
</feature>
<evidence type="ECO:0000256" key="7">
    <source>
        <dbReference type="SAM" id="MobiDB-lite"/>
    </source>
</evidence>
<feature type="region of interest" description="Disordered" evidence="7">
    <location>
        <begin position="327"/>
        <end position="351"/>
    </location>
</feature>
<dbReference type="Gene3D" id="3.30.70.20">
    <property type="match status" value="1"/>
</dbReference>
<keyword evidence="2" id="KW-0004">4Fe-4S</keyword>
<dbReference type="GO" id="GO:0005886">
    <property type="term" value="C:plasma membrane"/>
    <property type="evidence" value="ECO:0007669"/>
    <property type="project" value="TreeGrafter"/>
</dbReference>
<name>A0A450SR73_9GAMM</name>
<feature type="transmembrane region" description="Helical" evidence="8">
    <location>
        <begin position="150"/>
        <end position="168"/>
    </location>
</feature>
<keyword evidence="4" id="KW-0249">Electron transport</keyword>
<dbReference type="PROSITE" id="PS51379">
    <property type="entry name" value="4FE4S_FER_2"/>
    <property type="match status" value="2"/>
</dbReference>
<evidence type="ECO:0000313" key="10">
    <source>
        <dbReference type="EMBL" id="VFJ56388.1"/>
    </source>
</evidence>